<reference evidence="2 3" key="1">
    <citation type="submission" date="2016-02" db="EMBL/GenBank/DDBJ databases">
        <title>Genome analysis of coral dinoflagellate symbionts highlights evolutionary adaptations to a symbiotic lifestyle.</title>
        <authorList>
            <person name="Aranda M."/>
            <person name="Li Y."/>
            <person name="Liew Y.J."/>
            <person name="Baumgarten S."/>
            <person name="Simakov O."/>
            <person name="Wilson M."/>
            <person name="Piel J."/>
            <person name="Ashoor H."/>
            <person name="Bougouffa S."/>
            <person name="Bajic V.B."/>
            <person name="Ryu T."/>
            <person name="Ravasi T."/>
            <person name="Bayer T."/>
            <person name="Micklem G."/>
            <person name="Kim H."/>
            <person name="Bhak J."/>
            <person name="Lajeunesse T.C."/>
            <person name="Voolstra C.R."/>
        </authorList>
    </citation>
    <scope>NUCLEOTIDE SEQUENCE [LARGE SCALE GENOMIC DNA]</scope>
    <source>
        <strain evidence="2 3">CCMP2467</strain>
    </source>
</reference>
<evidence type="ECO:0000313" key="3">
    <source>
        <dbReference type="Proteomes" id="UP000186817"/>
    </source>
</evidence>
<organism evidence="2 3">
    <name type="scientific">Symbiodinium microadriaticum</name>
    <name type="common">Dinoflagellate</name>
    <name type="synonym">Zooxanthella microadriatica</name>
    <dbReference type="NCBI Taxonomy" id="2951"/>
    <lineage>
        <taxon>Eukaryota</taxon>
        <taxon>Sar</taxon>
        <taxon>Alveolata</taxon>
        <taxon>Dinophyceae</taxon>
        <taxon>Suessiales</taxon>
        <taxon>Symbiodiniaceae</taxon>
        <taxon>Symbiodinium</taxon>
    </lineage>
</organism>
<evidence type="ECO:0000256" key="1">
    <source>
        <dbReference type="SAM" id="MobiDB-lite"/>
    </source>
</evidence>
<proteinExistence type="predicted"/>
<evidence type="ECO:0000313" key="2">
    <source>
        <dbReference type="EMBL" id="OLP75559.1"/>
    </source>
</evidence>
<dbReference type="OrthoDB" id="442047at2759"/>
<protein>
    <submittedName>
        <fullName evidence="2">Uncharacterized protein</fullName>
    </submittedName>
</protein>
<feature type="region of interest" description="Disordered" evidence="1">
    <location>
        <begin position="240"/>
        <end position="274"/>
    </location>
</feature>
<dbReference type="Proteomes" id="UP000186817">
    <property type="component" value="Unassembled WGS sequence"/>
</dbReference>
<dbReference type="EMBL" id="LSRX01002406">
    <property type="protein sequence ID" value="OLP75559.1"/>
    <property type="molecule type" value="Genomic_DNA"/>
</dbReference>
<sequence>MVDLIYVNNAIEFLLGAQVLRFTFIDSSSAKSLITRQGVGRTRHLDGKLLWVQELSKQGYMQVSGVNTLRNPSDLGTKSLAQDRILCLLHMLNIVDVNNGNQSVGLDEYLAMEQKLALKGQIRRLQQRVSFSGQSDVLMNALRIAVILQEISPSNALSLQTWTDAMWFVNLLLDVVQATCERVIVSMIQWCLDHPCVALLSALIVTLGPCCFACCCYLRKPSASGSEASAVVHKAKRAPDSPDEYVKKSDEKMPPASAKAPITPVTSANAATSSSSSSRTIEITPEVHVYTTLRRGKSYHSRRGCSCLNMAEEIVRLGLQEAISRFSELEACDILLMAAKSRAADLNFLKAPPLG</sequence>
<accession>A0A1Q9BY31</accession>
<feature type="compositionally biased region" description="Basic and acidic residues" evidence="1">
    <location>
        <begin position="240"/>
        <end position="253"/>
    </location>
</feature>
<name>A0A1Q9BY31_SYMMI</name>
<keyword evidence="3" id="KW-1185">Reference proteome</keyword>
<gene>
    <name evidence="2" type="ORF">AK812_SmicGene44625</name>
</gene>
<comment type="caution">
    <text evidence="2">The sequence shown here is derived from an EMBL/GenBank/DDBJ whole genome shotgun (WGS) entry which is preliminary data.</text>
</comment>
<dbReference type="AlphaFoldDB" id="A0A1Q9BY31"/>